<dbReference type="PANTHER" id="PTHR10668:SF103">
    <property type="entry name" value="PYRIDINE NUCLEOTIDE-DISULFIDE OXIDOREDUCTASE DOMAIN-CONTAINING PROTEIN 2"/>
    <property type="match status" value="1"/>
</dbReference>
<accession>A0A918RTF1</accession>
<gene>
    <name evidence="5" type="ORF">GCM10008090_22350</name>
</gene>
<evidence type="ECO:0000256" key="1">
    <source>
        <dbReference type="ARBA" id="ARBA00037217"/>
    </source>
</evidence>
<feature type="domain" description="Amine oxidase" evidence="4">
    <location>
        <begin position="18"/>
        <end position="520"/>
    </location>
</feature>
<dbReference type="SUPFAM" id="SSF51905">
    <property type="entry name" value="FAD/NAD(P)-binding domain"/>
    <property type="match status" value="1"/>
</dbReference>
<dbReference type="EMBL" id="BMXA01000003">
    <property type="protein sequence ID" value="GHA12045.1"/>
    <property type="molecule type" value="Genomic_DNA"/>
</dbReference>
<evidence type="ECO:0000256" key="3">
    <source>
        <dbReference type="ARBA" id="ARBA00040298"/>
    </source>
</evidence>
<evidence type="ECO:0000256" key="2">
    <source>
        <dbReference type="ARBA" id="ARBA00038825"/>
    </source>
</evidence>
<organism evidence="5 6">
    <name type="scientific">Arenicella chitinivorans</name>
    <dbReference type="NCBI Taxonomy" id="1329800"/>
    <lineage>
        <taxon>Bacteria</taxon>
        <taxon>Pseudomonadati</taxon>
        <taxon>Pseudomonadota</taxon>
        <taxon>Gammaproteobacteria</taxon>
        <taxon>Arenicellales</taxon>
        <taxon>Arenicellaceae</taxon>
        <taxon>Arenicella</taxon>
    </lineage>
</organism>
<comment type="caution">
    <text evidence="5">The sequence shown here is derived from an EMBL/GenBank/DDBJ whole genome shotgun (WGS) entry which is preliminary data.</text>
</comment>
<dbReference type="Proteomes" id="UP000614811">
    <property type="component" value="Unassembled WGS sequence"/>
</dbReference>
<evidence type="ECO:0000259" key="4">
    <source>
        <dbReference type="Pfam" id="PF01593"/>
    </source>
</evidence>
<dbReference type="GO" id="GO:0016491">
    <property type="term" value="F:oxidoreductase activity"/>
    <property type="evidence" value="ECO:0007669"/>
    <property type="project" value="InterPro"/>
</dbReference>
<dbReference type="Pfam" id="PF01593">
    <property type="entry name" value="Amino_oxidase"/>
    <property type="match status" value="1"/>
</dbReference>
<comment type="subunit">
    <text evidence="2">Interacts with COX5B; this interaction may contribute to localize PYROXD2 to the inner face of the inner mitochondrial membrane.</text>
</comment>
<keyword evidence="6" id="KW-1185">Reference proteome</keyword>
<evidence type="ECO:0000313" key="5">
    <source>
        <dbReference type="EMBL" id="GHA12045.1"/>
    </source>
</evidence>
<dbReference type="InterPro" id="IPR036188">
    <property type="entry name" value="FAD/NAD-bd_sf"/>
</dbReference>
<proteinExistence type="predicted"/>
<dbReference type="RefSeq" id="WP_189400992.1">
    <property type="nucleotide sequence ID" value="NZ_BMXA01000003.1"/>
</dbReference>
<reference evidence="5" key="2">
    <citation type="submission" date="2020-09" db="EMBL/GenBank/DDBJ databases">
        <authorList>
            <person name="Sun Q."/>
            <person name="Kim S."/>
        </authorList>
    </citation>
    <scope>NUCLEOTIDE SEQUENCE</scope>
    <source>
        <strain evidence="5">KCTC 12711</strain>
    </source>
</reference>
<protein>
    <recommendedName>
        <fullName evidence="3">Pyridine nucleotide-disulfide oxidoreductase domain-containing protein 2</fullName>
    </recommendedName>
</protein>
<dbReference type="PANTHER" id="PTHR10668">
    <property type="entry name" value="PHYTOENE DEHYDROGENASE"/>
    <property type="match status" value="1"/>
</dbReference>
<sequence>MTPTTAWDAVVIGGGHNGLTCAYYLARAGLKTCVLERHHEVGGAAITEEFHPGFRNSVASYTVSLLQPKVIQDMQLEQHGLKVVLRKIDNFLPAKNDYLLAGRNGLTQQEIARHSAHDAQQYLRYQQDLHAIVDWLREFLLEVPPNAGGGLADLVALLKMGRTASKLSLTSQSKLLDFFTKSASEILDQYFEHPLVKALFGFDAVVGHFASPHEPGSAYVLLHHVFGEAAGVREAWGHAIGGMGAITQAMRRACESAGVHIETSVSVTAVETNNQGVSAVVSEQKHYPCRYVASSVHPKILFESLLSPDTLSMEFRTQIRNYKSHSGTFRMNVALDSLPQFRQAPSNPDHLTAGIIMAPSLEYMDRAWLTARQRGWSDQPIVEMLIPSTLDDSLAPKGKHVASLFCQQFSYTLPDGRSWQTERERAADHIIDCVDSLAPGFKQLVLGRQILSPMDLEQRFGLIGGDIFHGRMSLDQLFSARPVLGQAAYRAPVKGLYMCGSGTHPGGGVTGAPGHNAAQQLLRDRRWWQRTR</sequence>
<evidence type="ECO:0000313" key="6">
    <source>
        <dbReference type="Proteomes" id="UP000614811"/>
    </source>
</evidence>
<reference evidence="5" key="1">
    <citation type="journal article" date="2014" name="Int. J. Syst. Evol. Microbiol.">
        <title>Complete genome sequence of Corynebacterium casei LMG S-19264T (=DSM 44701T), isolated from a smear-ripened cheese.</title>
        <authorList>
            <consortium name="US DOE Joint Genome Institute (JGI-PGF)"/>
            <person name="Walter F."/>
            <person name="Albersmeier A."/>
            <person name="Kalinowski J."/>
            <person name="Ruckert C."/>
        </authorList>
    </citation>
    <scope>NUCLEOTIDE SEQUENCE</scope>
    <source>
        <strain evidence="5">KCTC 12711</strain>
    </source>
</reference>
<dbReference type="InterPro" id="IPR002937">
    <property type="entry name" value="Amino_oxidase"/>
</dbReference>
<name>A0A918RTF1_9GAMM</name>
<comment type="function">
    <text evidence="1">Probable oxidoreductase that may play a role as regulator of mitochondrial function.</text>
</comment>
<dbReference type="AlphaFoldDB" id="A0A918RTF1"/>
<dbReference type="Gene3D" id="3.50.50.60">
    <property type="entry name" value="FAD/NAD(P)-binding domain"/>
    <property type="match status" value="2"/>
</dbReference>